<comment type="caution">
    <text evidence="1">The sequence shown here is derived from an EMBL/GenBank/DDBJ whole genome shotgun (WGS) entry which is preliminary data.</text>
</comment>
<name>A0ABU7KD62_9ACTN</name>
<dbReference type="EMBL" id="JAUZMY010000026">
    <property type="protein sequence ID" value="MEE2040170.1"/>
    <property type="molecule type" value="Genomic_DNA"/>
</dbReference>
<protein>
    <submittedName>
        <fullName evidence="1">Uncharacterized protein</fullName>
    </submittedName>
</protein>
<organism evidence="1 2">
    <name type="scientific">Nocardiopsis codii</name>
    <dbReference type="NCBI Taxonomy" id="3065942"/>
    <lineage>
        <taxon>Bacteria</taxon>
        <taxon>Bacillati</taxon>
        <taxon>Actinomycetota</taxon>
        <taxon>Actinomycetes</taxon>
        <taxon>Streptosporangiales</taxon>
        <taxon>Nocardiopsidaceae</taxon>
        <taxon>Nocardiopsis</taxon>
    </lineage>
</organism>
<sequence>MTAPTDLGQELTVTATGTGLITIGTGYCLVGGYWYRVTVPITRPVVPNTSGSARRDLVVVRADPLADTATVTILPGTPGSGTPPAPTRQGAGVWDVVLAVITIAGQSGVVAPGDVDTRPREFTAPSGAAPCLSTHRPPTPHRGMVALETDTGTLIVWTGTRWASIADTQFPTDWAALELRSGYRTASHGHAPSWCFIRPGRVELRGTIERSNGAALPSGDYYARVPAAARPGAWRRYPIACESRSGVAVMRMDVVSVNSTGSLPGQLVGYSSHSPRWICLDGIEYDL</sequence>
<dbReference type="Proteomes" id="UP001356095">
    <property type="component" value="Unassembled WGS sequence"/>
</dbReference>
<evidence type="ECO:0000313" key="2">
    <source>
        <dbReference type="Proteomes" id="UP001356095"/>
    </source>
</evidence>
<gene>
    <name evidence="1" type="ORF">Q8791_23415</name>
</gene>
<evidence type="ECO:0000313" key="1">
    <source>
        <dbReference type="EMBL" id="MEE2040170.1"/>
    </source>
</evidence>
<reference evidence="1 2" key="1">
    <citation type="submission" date="2023-08" db="EMBL/GenBank/DDBJ databases">
        <authorList>
            <person name="Girao M."/>
            <person name="Carvalho M.F."/>
        </authorList>
    </citation>
    <scope>NUCLEOTIDE SEQUENCE [LARGE SCALE GENOMIC DNA]</scope>
    <source>
        <strain evidence="1 2">CT-R113</strain>
    </source>
</reference>
<dbReference type="RefSeq" id="WP_330093939.1">
    <property type="nucleotide sequence ID" value="NZ_JAUZMY010000026.1"/>
</dbReference>
<proteinExistence type="predicted"/>
<keyword evidence="2" id="KW-1185">Reference proteome</keyword>
<accession>A0ABU7KD62</accession>